<dbReference type="Proteomes" id="UP000265520">
    <property type="component" value="Unassembled WGS sequence"/>
</dbReference>
<comment type="caution">
    <text evidence="1">The sequence shown here is derived from an EMBL/GenBank/DDBJ whole genome shotgun (WGS) entry which is preliminary data.</text>
</comment>
<dbReference type="EMBL" id="LXQA010805521">
    <property type="protein sequence ID" value="MCI71858.1"/>
    <property type="molecule type" value="Genomic_DNA"/>
</dbReference>
<proteinExistence type="predicted"/>
<protein>
    <submittedName>
        <fullName evidence="1">Uncharacterized protein</fullName>
    </submittedName>
</protein>
<evidence type="ECO:0000313" key="1">
    <source>
        <dbReference type="EMBL" id="MCI71858.1"/>
    </source>
</evidence>
<name>A0A392UFU5_9FABA</name>
<organism evidence="1 2">
    <name type="scientific">Trifolium medium</name>
    <dbReference type="NCBI Taxonomy" id="97028"/>
    <lineage>
        <taxon>Eukaryota</taxon>
        <taxon>Viridiplantae</taxon>
        <taxon>Streptophyta</taxon>
        <taxon>Embryophyta</taxon>
        <taxon>Tracheophyta</taxon>
        <taxon>Spermatophyta</taxon>
        <taxon>Magnoliopsida</taxon>
        <taxon>eudicotyledons</taxon>
        <taxon>Gunneridae</taxon>
        <taxon>Pentapetalae</taxon>
        <taxon>rosids</taxon>
        <taxon>fabids</taxon>
        <taxon>Fabales</taxon>
        <taxon>Fabaceae</taxon>
        <taxon>Papilionoideae</taxon>
        <taxon>50 kb inversion clade</taxon>
        <taxon>NPAAA clade</taxon>
        <taxon>Hologalegina</taxon>
        <taxon>IRL clade</taxon>
        <taxon>Trifolieae</taxon>
        <taxon>Trifolium</taxon>
    </lineage>
</organism>
<sequence length="64" mass="7118">VSEYDAEQNVEDILDSEDDNRQDVGHDVVNIGLSGRKKIHGKKIPQNIPVLVCTLCTILCTIRV</sequence>
<reference evidence="1 2" key="1">
    <citation type="journal article" date="2018" name="Front. Plant Sci.">
        <title>Red Clover (Trifolium pratense) and Zigzag Clover (T. medium) - A Picture of Genomic Similarities and Differences.</title>
        <authorList>
            <person name="Dluhosova J."/>
            <person name="Istvanek J."/>
            <person name="Nedelnik J."/>
            <person name="Repkova J."/>
        </authorList>
    </citation>
    <scope>NUCLEOTIDE SEQUENCE [LARGE SCALE GENOMIC DNA]</scope>
    <source>
        <strain evidence="2">cv. 10/8</strain>
        <tissue evidence="1">Leaf</tissue>
    </source>
</reference>
<evidence type="ECO:0000313" key="2">
    <source>
        <dbReference type="Proteomes" id="UP000265520"/>
    </source>
</evidence>
<feature type="non-terminal residue" evidence="1">
    <location>
        <position position="1"/>
    </location>
</feature>
<accession>A0A392UFU5</accession>
<keyword evidence="2" id="KW-1185">Reference proteome</keyword>
<dbReference type="AlphaFoldDB" id="A0A392UFU5"/>